<dbReference type="InterPro" id="IPR050980">
    <property type="entry name" value="2C_sensor_his_kinase"/>
</dbReference>
<evidence type="ECO:0000259" key="16">
    <source>
        <dbReference type="PROSITE" id="PS50109"/>
    </source>
</evidence>
<keyword evidence="6" id="KW-0597">Phosphoprotein</keyword>
<evidence type="ECO:0000313" key="18">
    <source>
        <dbReference type="EMBL" id="MBJ7544504.1"/>
    </source>
</evidence>
<dbReference type="InterPro" id="IPR004358">
    <property type="entry name" value="Sig_transdc_His_kin-like_C"/>
</dbReference>
<evidence type="ECO:0000313" key="19">
    <source>
        <dbReference type="Proteomes" id="UP000623250"/>
    </source>
</evidence>
<comment type="caution">
    <text evidence="18">The sequence shown here is derived from an EMBL/GenBank/DDBJ whole genome shotgun (WGS) entry which is preliminary data.</text>
</comment>
<dbReference type="InterPro" id="IPR036097">
    <property type="entry name" value="HisK_dim/P_sf"/>
</dbReference>
<gene>
    <name evidence="18" type="ORF">JDN41_13190</name>
</gene>
<evidence type="ECO:0000256" key="10">
    <source>
        <dbReference type="ARBA" id="ARBA00022777"/>
    </source>
</evidence>
<keyword evidence="7" id="KW-0808">Transferase</keyword>
<dbReference type="Pfam" id="PF00672">
    <property type="entry name" value="HAMP"/>
    <property type="match status" value="1"/>
</dbReference>
<keyword evidence="11" id="KW-0067">ATP-binding</keyword>
<dbReference type="InterPro" id="IPR005467">
    <property type="entry name" value="His_kinase_dom"/>
</dbReference>
<dbReference type="PRINTS" id="PR00344">
    <property type="entry name" value="BCTRLSENSOR"/>
</dbReference>
<evidence type="ECO:0000256" key="14">
    <source>
        <dbReference type="ARBA" id="ARBA00023136"/>
    </source>
</evidence>
<dbReference type="Pfam" id="PF02518">
    <property type="entry name" value="HATPase_c"/>
    <property type="match status" value="1"/>
</dbReference>
<keyword evidence="19" id="KW-1185">Reference proteome</keyword>
<protein>
    <recommendedName>
        <fullName evidence="3">histidine kinase</fullName>
        <ecNumber evidence="3">2.7.13.3</ecNumber>
    </recommendedName>
</protein>
<feature type="domain" description="Histidine kinase" evidence="16">
    <location>
        <begin position="261"/>
        <end position="459"/>
    </location>
</feature>
<evidence type="ECO:0000256" key="7">
    <source>
        <dbReference type="ARBA" id="ARBA00022679"/>
    </source>
</evidence>
<keyword evidence="12 15" id="KW-1133">Transmembrane helix</keyword>
<dbReference type="PANTHER" id="PTHR44936">
    <property type="entry name" value="SENSOR PROTEIN CREC"/>
    <property type="match status" value="1"/>
</dbReference>
<dbReference type="Gene3D" id="1.10.287.130">
    <property type="match status" value="1"/>
</dbReference>
<evidence type="ECO:0000256" key="4">
    <source>
        <dbReference type="ARBA" id="ARBA00022475"/>
    </source>
</evidence>
<evidence type="ECO:0000256" key="13">
    <source>
        <dbReference type="ARBA" id="ARBA00023012"/>
    </source>
</evidence>
<dbReference type="CDD" id="cd00082">
    <property type="entry name" value="HisKA"/>
    <property type="match status" value="1"/>
</dbReference>
<evidence type="ECO:0000256" key="15">
    <source>
        <dbReference type="SAM" id="Phobius"/>
    </source>
</evidence>
<evidence type="ECO:0000259" key="17">
    <source>
        <dbReference type="PROSITE" id="PS50885"/>
    </source>
</evidence>
<feature type="transmembrane region" description="Helical" evidence="15">
    <location>
        <begin position="179"/>
        <end position="199"/>
    </location>
</feature>
<sequence>MPKESGPPERASFLSRVFSALGSLAPKGLYTRALIIIIAPIVILQSILAFVFLDRHWQVVTRRLSVATAQDIAMLADTYEAMNAKTEADLDRLSRLARENLSLSVRFLPGDQLPVTRSKPFFGFLDRYLSGEISRRINRPYWIDTVGSSNYIEVRIKLDGAVMRVLAQRAQLIPSNTHFFIVWMVTSATVLLIVAILFLRNQIRPILALADAADRFGRGRPAPPDFRVRGAREVRLAAQAFLDMRDRIERHVEQRTIMLAGVSHDLRTILTRFRLQLAMMRAPQIEALKRDVDEMQQMLEDYMAFAKGAAGEKIRRVDVRSILEEVQTAAEEPGKTLRLDVRQNPLIVALRRNALKRAVLNLVTNATRYANTIQIRALRSHGWLTVVVEDDGPGIPADKREVVFRPFHSLDAARNQNKKSTGLGLAIARDIVRSHGGDITLDKSNLGGLKAVIRIPSTHVSEDAATD</sequence>
<evidence type="ECO:0000256" key="11">
    <source>
        <dbReference type="ARBA" id="ARBA00022840"/>
    </source>
</evidence>
<keyword evidence="4" id="KW-1003">Cell membrane</keyword>
<keyword evidence="9" id="KW-0547">Nucleotide-binding</keyword>
<dbReference type="GO" id="GO:0005524">
    <property type="term" value="F:ATP binding"/>
    <property type="evidence" value="ECO:0007669"/>
    <property type="project" value="UniProtKB-KW"/>
</dbReference>
<dbReference type="Proteomes" id="UP000623250">
    <property type="component" value="Unassembled WGS sequence"/>
</dbReference>
<dbReference type="InterPro" id="IPR003594">
    <property type="entry name" value="HATPase_dom"/>
</dbReference>
<comment type="subcellular location">
    <subcellularLocation>
        <location evidence="2">Cell inner membrane</location>
        <topology evidence="2">Multi-pass membrane protein</topology>
    </subcellularLocation>
</comment>
<evidence type="ECO:0000256" key="1">
    <source>
        <dbReference type="ARBA" id="ARBA00000085"/>
    </source>
</evidence>
<dbReference type="Gene3D" id="3.30.565.10">
    <property type="entry name" value="Histidine kinase-like ATPase, C-terminal domain"/>
    <property type="match status" value="1"/>
</dbReference>
<keyword evidence="10" id="KW-0418">Kinase</keyword>
<dbReference type="GO" id="GO:0005886">
    <property type="term" value="C:plasma membrane"/>
    <property type="evidence" value="ECO:0007669"/>
    <property type="project" value="UniProtKB-SubCell"/>
</dbReference>
<evidence type="ECO:0000256" key="8">
    <source>
        <dbReference type="ARBA" id="ARBA00022692"/>
    </source>
</evidence>
<keyword evidence="5" id="KW-0997">Cell inner membrane</keyword>
<dbReference type="SMART" id="SM00388">
    <property type="entry name" value="HisKA"/>
    <property type="match status" value="1"/>
</dbReference>
<reference evidence="18 19" key="1">
    <citation type="submission" date="2020-12" db="EMBL/GenBank/DDBJ databases">
        <title>Revised draft genomes of Rhodomicrobium vannielii ATCC 17100 and Rhodomicrobium udaipurense JA643.</title>
        <authorList>
            <person name="Conners E.M."/>
            <person name="Davenport E.J."/>
            <person name="Bose A."/>
        </authorList>
    </citation>
    <scope>NUCLEOTIDE SEQUENCE [LARGE SCALE GENOMIC DNA]</scope>
    <source>
        <strain evidence="18 19">JA643</strain>
    </source>
</reference>
<dbReference type="CDD" id="cd00075">
    <property type="entry name" value="HATPase"/>
    <property type="match status" value="1"/>
</dbReference>
<dbReference type="CDD" id="cd06225">
    <property type="entry name" value="HAMP"/>
    <property type="match status" value="1"/>
</dbReference>
<dbReference type="SUPFAM" id="SSF55874">
    <property type="entry name" value="ATPase domain of HSP90 chaperone/DNA topoisomerase II/histidine kinase"/>
    <property type="match status" value="1"/>
</dbReference>
<dbReference type="EMBL" id="JAEMUK010000079">
    <property type="protein sequence ID" value="MBJ7544504.1"/>
    <property type="molecule type" value="Genomic_DNA"/>
</dbReference>
<evidence type="ECO:0000256" key="3">
    <source>
        <dbReference type="ARBA" id="ARBA00012438"/>
    </source>
</evidence>
<evidence type="ECO:0000256" key="9">
    <source>
        <dbReference type="ARBA" id="ARBA00022741"/>
    </source>
</evidence>
<feature type="transmembrane region" description="Helical" evidence="15">
    <location>
        <begin position="29"/>
        <end position="53"/>
    </location>
</feature>
<dbReference type="PROSITE" id="PS50885">
    <property type="entry name" value="HAMP"/>
    <property type="match status" value="1"/>
</dbReference>
<dbReference type="GO" id="GO:0000155">
    <property type="term" value="F:phosphorelay sensor kinase activity"/>
    <property type="evidence" value="ECO:0007669"/>
    <property type="project" value="InterPro"/>
</dbReference>
<dbReference type="EC" id="2.7.13.3" evidence="3"/>
<evidence type="ECO:0000256" key="6">
    <source>
        <dbReference type="ARBA" id="ARBA00022553"/>
    </source>
</evidence>
<evidence type="ECO:0000256" key="12">
    <source>
        <dbReference type="ARBA" id="ARBA00022989"/>
    </source>
</evidence>
<keyword evidence="13" id="KW-0902">Two-component regulatory system</keyword>
<dbReference type="PROSITE" id="PS50109">
    <property type="entry name" value="HIS_KIN"/>
    <property type="match status" value="1"/>
</dbReference>
<accession>A0A8I1GG44</accession>
<evidence type="ECO:0000256" key="5">
    <source>
        <dbReference type="ARBA" id="ARBA00022519"/>
    </source>
</evidence>
<dbReference type="RefSeq" id="WP_037232331.1">
    <property type="nucleotide sequence ID" value="NZ_JAEMUK010000079.1"/>
</dbReference>
<name>A0A8I1GG44_9HYPH</name>
<dbReference type="SUPFAM" id="SSF47384">
    <property type="entry name" value="Homodimeric domain of signal transducing histidine kinase"/>
    <property type="match status" value="1"/>
</dbReference>
<keyword evidence="8 15" id="KW-0812">Transmembrane</keyword>
<keyword evidence="14 15" id="KW-0472">Membrane</keyword>
<dbReference type="InterPro" id="IPR003660">
    <property type="entry name" value="HAMP_dom"/>
</dbReference>
<evidence type="ECO:0000256" key="2">
    <source>
        <dbReference type="ARBA" id="ARBA00004429"/>
    </source>
</evidence>
<proteinExistence type="predicted"/>
<feature type="domain" description="HAMP" evidence="17">
    <location>
        <begin position="200"/>
        <end position="253"/>
    </location>
</feature>
<dbReference type="InterPro" id="IPR036890">
    <property type="entry name" value="HATPase_C_sf"/>
</dbReference>
<dbReference type="SMART" id="SM00387">
    <property type="entry name" value="HATPase_c"/>
    <property type="match status" value="1"/>
</dbReference>
<dbReference type="Pfam" id="PF00512">
    <property type="entry name" value="HisKA"/>
    <property type="match status" value="1"/>
</dbReference>
<dbReference type="PANTHER" id="PTHR44936:SF5">
    <property type="entry name" value="SENSOR HISTIDINE KINASE ENVZ"/>
    <property type="match status" value="1"/>
</dbReference>
<dbReference type="AlphaFoldDB" id="A0A8I1GG44"/>
<comment type="catalytic activity">
    <reaction evidence="1">
        <text>ATP + protein L-histidine = ADP + protein N-phospho-L-histidine.</text>
        <dbReference type="EC" id="2.7.13.3"/>
    </reaction>
</comment>
<organism evidence="18 19">
    <name type="scientific">Rhodomicrobium udaipurense</name>
    <dbReference type="NCBI Taxonomy" id="1202716"/>
    <lineage>
        <taxon>Bacteria</taxon>
        <taxon>Pseudomonadati</taxon>
        <taxon>Pseudomonadota</taxon>
        <taxon>Alphaproteobacteria</taxon>
        <taxon>Hyphomicrobiales</taxon>
        <taxon>Hyphomicrobiaceae</taxon>
        <taxon>Rhodomicrobium</taxon>
    </lineage>
</organism>
<dbReference type="InterPro" id="IPR003661">
    <property type="entry name" value="HisK_dim/P_dom"/>
</dbReference>